<dbReference type="GeneID" id="5484918"/>
<keyword evidence="2" id="KW-1185">Reference proteome</keyword>
<protein>
    <submittedName>
        <fullName evidence="1">Uncharacterized protein</fullName>
    </submittedName>
</protein>
<proteinExistence type="predicted"/>
<sequence length="54" mass="5988">MGILVREAKNGSCDMVGWWHCDMVGLGMLDGKKVLRLDAGCWMLGGGVFDWSRE</sequence>
<reference evidence="2" key="1">
    <citation type="journal article" date="2011" name="PLoS Genet.">
        <title>Genomic analysis of the necrotrophic fungal pathogens Sclerotinia sclerotiorum and Botrytis cinerea.</title>
        <authorList>
            <person name="Amselem J."/>
            <person name="Cuomo C.A."/>
            <person name="van Kan J.A."/>
            <person name="Viaud M."/>
            <person name="Benito E.P."/>
            <person name="Couloux A."/>
            <person name="Coutinho P.M."/>
            <person name="de Vries R.P."/>
            <person name="Dyer P.S."/>
            <person name="Fillinger S."/>
            <person name="Fournier E."/>
            <person name="Gout L."/>
            <person name="Hahn M."/>
            <person name="Kohn L."/>
            <person name="Lapalu N."/>
            <person name="Plummer K.M."/>
            <person name="Pradier J.M."/>
            <person name="Quevillon E."/>
            <person name="Sharon A."/>
            <person name="Simon A."/>
            <person name="ten Have A."/>
            <person name="Tudzynski B."/>
            <person name="Tudzynski P."/>
            <person name="Wincker P."/>
            <person name="Andrew M."/>
            <person name="Anthouard V."/>
            <person name="Beever R.E."/>
            <person name="Beffa R."/>
            <person name="Benoit I."/>
            <person name="Bouzid O."/>
            <person name="Brault B."/>
            <person name="Chen Z."/>
            <person name="Choquer M."/>
            <person name="Collemare J."/>
            <person name="Cotton P."/>
            <person name="Danchin E.G."/>
            <person name="Da Silva C."/>
            <person name="Gautier A."/>
            <person name="Giraud C."/>
            <person name="Giraud T."/>
            <person name="Gonzalez C."/>
            <person name="Grossetete S."/>
            <person name="Guldener U."/>
            <person name="Henrissat B."/>
            <person name="Howlett B.J."/>
            <person name="Kodira C."/>
            <person name="Kretschmer M."/>
            <person name="Lappartient A."/>
            <person name="Leroch M."/>
            <person name="Levis C."/>
            <person name="Mauceli E."/>
            <person name="Neuveglise C."/>
            <person name="Oeser B."/>
            <person name="Pearson M."/>
            <person name="Poulain J."/>
            <person name="Poussereau N."/>
            <person name="Quesneville H."/>
            <person name="Rascle C."/>
            <person name="Schumacher J."/>
            <person name="Segurens B."/>
            <person name="Sexton A."/>
            <person name="Silva E."/>
            <person name="Sirven C."/>
            <person name="Soanes D.M."/>
            <person name="Talbot N.J."/>
            <person name="Templeton M."/>
            <person name="Yandava C."/>
            <person name="Yarden O."/>
            <person name="Zeng Q."/>
            <person name="Rollins J.A."/>
            <person name="Lebrun M.H."/>
            <person name="Dickman M."/>
        </authorList>
    </citation>
    <scope>NUCLEOTIDE SEQUENCE [LARGE SCALE GENOMIC DNA]</scope>
    <source>
        <strain evidence="2">ATCC 18683 / 1980 / Ss-1</strain>
    </source>
</reference>
<gene>
    <name evidence="1" type="ORF">SS1G_10221</name>
</gene>
<evidence type="ECO:0000313" key="1">
    <source>
        <dbReference type="EMBL" id="EDN94348.1"/>
    </source>
</evidence>
<dbReference type="InParanoid" id="A7EY06"/>
<dbReference type="EMBL" id="CH476635">
    <property type="protein sequence ID" value="EDN94348.1"/>
    <property type="molecule type" value="Genomic_DNA"/>
</dbReference>
<dbReference type="AlphaFoldDB" id="A7EY06"/>
<organism evidence="1 2">
    <name type="scientific">Sclerotinia sclerotiorum (strain ATCC 18683 / 1980 / Ss-1)</name>
    <name type="common">White mold</name>
    <name type="synonym">Whetzelinia sclerotiorum</name>
    <dbReference type="NCBI Taxonomy" id="665079"/>
    <lineage>
        <taxon>Eukaryota</taxon>
        <taxon>Fungi</taxon>
        <taxon>Dikarya</taxon>
        <taxon>Ascomycota</taxon>
        <taxon>Pezizomycotina</taxon>
        <taxon>Leotiomycetes</taxon>
        <taxon>Helotiales</taxon>
        <taxon>Sclerotiniaceae</taxon>
        <taxon>Sclerotinia</taxon>
    </lineage>
</organism>
<dbReference type="HOGENOM" id="CLU_3051811_0_0_1"/>
<dbReference type="RefSeq" id="XP_001588674.1">
    <property type="nucleotide sequence ID" value="XM_001588624.1"/>
</dbReference>
<evidence type="ECO:0000313" key="2">
    <source>
        <dbReference type="Proteomes" id="UP000001312"/>
    </source>
</evidence>
<accession>A7EY06</accession>
<dbReference type="KEGG" id="ssl:SS1G_10221"/>
<name>A7EY06_SCLS1</name>
<dbReference type="Proteomes" id="UP000001312">
    <property type="component" value="Unassembled WGS sequence"/>
</dbReference>